<dbReference type="KEGG" id="mmes:MMSR116_23045"/>
<sequence length="113" mass="11768">MKPSDHVSDVGADASYSLEDWEEVSDTPALTAEQLAGMRLGPEGLPSDLAAALAARADRVKSGSHGIPVSLHVDPDVLAAYKAAGPGWEARMNEALAKGAPRRPARAKALKRG</sequence>
<dbReference type="RefSeq" id="WP_010686201.1">
    <property type="nucleotide sequence ID" value="NZ_CP043538.1"/>
</dbReference>
<proteinExistence type="predicted"/>
<accession>A0A6B9FPA9</accession>
<protein>
    <submittedName>
        <fullName evidence="1">BrnA antitoxin family protein</fullName>
    </submittedName>
</protein>
<dbReference type="Pfam" id="PF14384">
    <property type="entry name" value="BrnA_antitoxin"/>
    <property type="match status" value="1"/>
</dbReference>
<dbReference type="InterPro" id="IPR025528">
    <property type="entry name" value="BrnA_antitoxin"/>
</dbReference>
<gene>
    <name evidence="1" type="ORF">MMSR116_23045</name>
</gene>
<reference evidence="1 2" key="1">
    <citation type="journal article" date="2012" name="Genet. Mol. Biol.">
        <title>Analysis of 16S rRNA and mxaF genes revealing insights into Methylobacterium niche-specific plant association.</title>
        <authorList>
            <person name="Dourado M.N."/>
            <person name="Andreote F.D."/>
            <person name="Dini-Andreote F."/>
            <person name="Conti R."/>
            <person name="Araujo J.M."/>
            <person name="Araujo W.L."/>
        </authorList>
    </citation>
    <scope>NUCLEOTIDE SEQUENCE [LARGE SCALE GENOMIC DNA]</scope>
    <source>
        <strain evidence="1 2">SR1.6/6</strain>
    </source>
</reference>
<organism evidence="1 2">
    <name type="scientific">Methylobacterium mesophilicum SR1.6/6</name>
    <dbReference type="NCBI Taxonomy" id="908290"/>
    <lineage>
        <taxon>Bacteria</taxon>
        <taxon>Pseudomonadati</taxon>
        <taxon>Pseudomonadota</taxon>
        <taxon>Alphaproteobacteria</taxon>
        <taxon>Hyphomicrobiales</taxon>
        <taxon>Methylobacteriaceae</taxon>
        <taxon>Methylobacterium</taxon>
    </lineage>
</organism>
<evidence type="ECO:0000313" key="2">
    <source>
        <dbReference type="Proteomes" id="UP000012488"/>
    </source>
</evidence>
<dbReference type="EMBL" id="CP043538">
    <property type="protein sequence ID" value="QGY04463.1"/>
    <property type="molecule type" value="Genomic_DNA"/>
</dbReference>
<reference evidence="1 2" key="2">
    <citation type="journal article" date="2013" name="Genome Announc.">
        <title>Draft Genome Sequence of Methylobacterium mesophilicum Strain SR1.6/6, Isolated from Citrus sinensis.</title>
        <authorList>
            <person name="Marinho Almeida D."/>
            <person name="Dini-Andreote F."/>
            <person name="Camargo Neves A.A."/>
            <person name="Juca Ramos R.T."/>
            <person name="Andreote F.D."/>
            <person name="Carneiro A.R."/>
            <person name="Oliveira de Souza Lima A."/>
            <person name="Caracciolo Gomes de Sa P.H."/>
            <person name="Ribeiro Barbosa M.S."/>
            <person name="Araujo W.L."/>
            <person name="Silva A."/>
        </authorList>
    </citation>
    <scope>NUCLEOTIDE SEQUENCE [LARGE SCALE GENOMIC DNA]</scope>
    <source>
        <strain evidence="1 2">SR1.6/6</strain>
    </source>
</reference>
<evidence type="ECO:0000313" key="1">
    <source>
        <dbReference type="EMBL" id="QGY04463.1"/>
    </source>
</evidence>
<name>A0A6B9FPA9_9HYPH</name>
<dbReference type="AlphaFoldDB" id="A0A6B9FPA9"/>
<dbReference type="OrthoDB" id="361944at2"/>
<dbReference type="Proteomes" id="UP000012488">
    <property type="component" value="Chromosome"/>
</dbReference>